<feature type="signal peptide" evidence="1">
    <location>
        <begin position="1"/>
        <end position="20"/>
    </location>
</feature>
<dbReference type="EMBL" id="BAABFT010000014">
    <property type="protein sequence ID" value="GAA4334764.1"/>
    <property type="molecule type" value="Genomic_DNA"/>
</dbReference>
<accession>A0ABP8H5P3</accession>
<dbReference type="PROSITE" id="PS51257">
    <property type="entry name" value="PROKAR_LIPOPROTEIN"/>
    <property type="match status" value="1"/>
</dbReference>
<name>A0ABP8H5P3_9SPHI</name>
<keyword evidence="1" id="KW-0732">Signal</keyword>
<evidence type="ECO:0000256" key="1">
    <source>
        <dbReference type="SAM" id="SignalP"/>
    </source>
</evidence>
<reference evidence="3" key="1">
    <citation type="journal article" date="2019" name="Int. J. Syst. Evol. Microbiol.">
        <title>The Global Catalogue of Microorganisms (GCM) 10K type strain sequencing project: providing services to taxonomists for standard genome sequencing and annotation.</title>
        <authorList>
            <consortium name="The Broad Institute Genomics Platform"/>
            <consortium name="The Broad Institute Genome Sequencing Center for Infectious Disease"/>
            <person name="Wu L."/>
            <person name="Ma J."/>
        </authorList>
    </citation>
    <scope>NUCLEOTIDE SEQUENCE [LARGE SCALE GENOMIC DNA]</scope>
    <source>
        <strain evidence="3">JCM 17705</strain>
    </source>
</reference>
<dbReference type="RefSeq" id="WP_345213176.1">
    <property type="nucleotide sequence ID" value="NZ_BAABFT010000014.1"/>
</dbReference>
<feature type="chain" id="PRO_5047477018" description="NigD-like protein" evidence="1">
    <location>
        <begin position="21"/>
        <end position="230"/>
    </location>
</feature>
<protein>
    <recommendedName>
        <fullName evidence="4">NigD-like protein</fullName>
    </recommendedName>
</protein>
<sequence length="230" mass="25668">MKHRLPILFALCLLALSSCKKDEPIFTGYDLTFNNQFQSLKAGEYWEYESVRDTLDVVTIATVRNTITGGTTLIDDRLYHNVNTTIEFPDRTERYPRYFRVINHEFSIREIAAIKSASPEYLYLIDTAKVGASWSTRITDNGLANGLPVRLVGTLLEKDVVKEVNGTVYAGVSHTHLQVLLDLGTGTGLNVAGTYDYYIAKGVGIIQMEYETLGGIKETQTLTAHVVPLK</sequence>
<comment type="caution">
    <text evidence="2">The sequence shown here is derived from an EMBL/GenBank/DDBJ whole genome shotgun (WGS) entry which is preliminary data.</text>
</comment>
<organism evidence="2 3">
    <name type="scientific">Mucilaginibacter gynuensis</name>
    <dbReference type="NCBI Taxonomy" id="1302236"/>
    <lineage>
        <taxon>Bacteria</taxon>
        <taxon>Pseudomonadati</taxon>
        <taxon>Bacteroidota</taxon>
        <taxon>Sphingobacteriia</taxon>
        <taxon>Sphingobacteriales</taxon>
        <taxon>Sphingobacteriaceae</taxon>
        <taxon>Mucilaginibacter</taxon>
    </lineage>
</organism>
<keyword evidence="3" id="KW-1185">Reference proteome</keyword>
<gene>
    <name evidence="2" type="ORF">GCM10023149_42330</name>
</gene>
<evidence type="ECO:0008006" key="4">
    <source>
        <dbReference type="Google" id="ProtNLM"/>
    </source>
</evidence>
<dbReference type="Proteomes" id="UP001500582">
    <property type="component" value="Unassembled WGS sequence"/>
</dbReference>
<evidence type="ECO:0000313" key="2">
    <source>
        <dbReference type="EMBL" id="GAA4334764.1"/>
    </source>
</evidence>
<proteinExistence type="predicted"/>
<evidence type="ECO:0000313" key="3">
    <source>
        <dbReference type="Proteomes" id="UP001500582"/>
    </source>
</evidence>